<dbReference type="Proteomes" id="UP000234662">
    <property type="component" value="Unassembled WGS sequence"/>
</dbReference>
<dbReference type="AlphaFoldDB" id="A0A2I1R955"/>
<evidence type="ECO:0000313" key="3">
    <source>
        <dbReference type="Proteomes" id="UP000234662"/>
    </source>
</evidence>
<evidence type="ECO:0000313" key="2">
    <source>
        <dbReference type="EMBL" id="PKZ65668.1"/>
    </source>
</evidence>
<proteinExistence type="predicted"/>
<protein>
    <recommendedName>
        <fullName evidence="4">ESX-1 secretion-associated protein</fullName>
    </recommendedName>
</protein>
<comment type="caution">
    <text evidence="2">The sequence shown here is derived from an EMBL/GenBank/DDBJ whole genome shotgun (WGS) entry which is preliminary data.</text>
</comment>
<sequence>MTPRTPAPPTTPSVPTPEAPSTTPPRHPMAAEPGPVPAPPGEPQTPSARFGILPTEVEAIATNWRSQGSIVGQADFSAFGSVTGAGSRTLASARSVGGQAKQCTDSVGARLSALGDALGDFNSRAQETDGVAAGRIRGLAER</sequence>
<evidence type="ECO:0008006" key="4">
    <source>
        <dbReference type="Google" id="ProtNLM"/>
    </source>
</evidence>
<dbReference type="EMBL" id="PKJC01000006">
    <property type="protein sequence ID" value="PKZ65668.1"/>
    <property type="molecule type" value="Genomic_DNA"/>
</dbReference>
<dbReference type="RefSeq" id="WP_101820242.1">
    <property type="nucleotide sequence ID" value="NZ_PKJC01000006.1"/>
</dbReference>
<feature type="compositionally biased region" description="Pro residues" evidence="1">
    <location>
        <begin position="1"/>
        <end position="27"/>
    </location>
</feature>
<reference evidence="2 3" key="1">
    <citation type="submission" date="2017-12" db="EMBL/GenBank/DDBJ databases">
        <title>Phylogenetic diversity of female urinary microbiome.</title>
        <authorList>
            <person name="Thomas-White K."/>
            <person name="Wolfe A.J."/>
        </authorList>
    </citation>
    <scope>NUCLEOTIDE SEQUENCE [LARGE SCALE GENOMIC DNA]</scope>
    <source>
        <strain evidence="2 3">UMB0777</strain>
    </source>
</reference>
<accession>A0A2I1R955</accession>
<organism evidence="2 3">
    <name type="scientific">Gordonia terrae</name>
    <dbReference type="NCBI Taxonomy" id="2055"/>
    <lineage>
        <taxon>Bacteria</taxon>
        <taxon>Bacillati</taxon>
        <taxon>Actinomycetota</taxon>
        <taxon>Actinomycetes</taxon>
        <taxon>Mycobacteriales</taxon>
        <taxon>Gordoniaceae</taxon>
        <taxon>Gordonia</taxon>
    </lineage>
</organism>
<name>A0A2I1R955_9ACTN</name>
<feature type="region of interest" description="Disordered" evidence="1">
    <location>
        <begin position="1"/>
        <end position="49"/>
    </location>
</feature>
<feature type="compositionally biased region" description="Pro residues" evidence="1">
    <location>
        <begin position="34"/>
        <end position="43"/>
    </location>
</feature>
<gene>
    <name evidence="2" type="ORF">CYJ73_10800</name>
</gene>
<evidence type="ECO:0000256" key="1">
    <source>
        <dbReference type="SAM" id="MobiDB-lite"/>
    </source>
</evidence>